<dbReference type="Gene3D" id="2.40.50.230">
    <property type="entry name" value="Gp5 N-terminal domain"/>
    <property type="match status" value="1"/>
</dbReference>
<dbReference type="Gene3D" id="6.20.150.10">
    <property type="match status" value="1"/>
</dbReference>
<sequence>MQTHNFMATYQEGIVSQVDGKLHKVRCILPALENLETAWLSYLTPNAGGNQFYCLPDVGELVAILLDARGEGGCVLGTIYNMQDPTPVSNPAIWMKKFSNGTVIKHDRNSGHVEVSAVGDILIKSPSKVTIDCPTTETTGNLMVQGALTYMQGMTGYGGGNGATALINGSLETQGGDIKADHISLKHHKHIEQGDGKETSTAK</sequence>
<protein>
    <submittedName>
        <fullName evidence="2">Phage baseplate assembly protein V</fullName>
    </submittedName>
</protein>
<dbReference type="RefSeq" id="WP_379096494.1">
    <property type="nucleotide sequence ID" value="NZ_JBHUFP010000005.1"/>
</dbReference>
<dbReference type="NCBIfam" id="TIGR01644">
    <property type="entry name" value="phage_P2_V"/>
    <property type="match status" value="1"/>
</dbReference>
<evidence type="ECO:0000259" key="1">
    <source>
        <dbReference type="Pfam" id="PF04717"/>
    </source>
</evidence>
<keyword evidence="3" id="KW-1185">Reference proteome</keyword>
<name>A0ABW4NT43_9PAST</name>
<dbReference type="InterPro" id="IPR037026">
    <property type="entry name" value="Vgr_OB-fold_dom_sf"/>
</dbReference>
<accession>A0ABW4NT43</accession>
<dbReference type="Pfam" id="PF04717">
    <property type="entry name" value="Phage_base_V"/>
    <property type="match status" value="1"/>
</dbReference>
<reference evidence="3" key="1">
    <citation type="journal article" date="2019" name="Int. J. Syst. Evol. Microbiol.">
        <title>The Global Catalogue of Microorganisms (GCM) 10K type strain sequencing project: providing services to taxonomists for standard genome sequencing and annotation.</title>
        <authorList>
            <consortium name="The Broad Institute Genomics Platform"/>
            <consortium name="The Broad Institute Genome Sequencing Center for Infectious Disease"/>
            <person name="Wu L."/>
            <person name="Ma J."/>
        </authorList>
    </citation>
    <scope>NUCLEOTIDE SEQUENCE [LARGE SCALE GENOMIC DNA]</scope>
    <source>
        <strain evidence="3">CCM 7950</strain>
    </source>
</reference>
<evidence type="ECO:0000313" key="3">
    <source>
        <dbReference type="Proteomes" id="UP001597420"/>
    </source>
</evidence>
<dbReference type="InterPro" id="IPR006531">
    <property type="entry name" value="Gp5/Vgr_OB"/>
</dbReference>
<proteinExistence type="predicted"/>
<evidence type="ECO:0000313" key="2">
    <source>
        <dbReference type="EMBL" id="MFD1805558.1"/>
    </source>
</evidence>
<dbReference type="EMBL" id="JBHUFP010000005">
    <property type="protein sequence ID" value="MFD1805558.1"/>
    <property type="molecule type" value="Genomic_DNA"/>
</dbReference>
<dbReference type="Proteomes" id="UP001597420">
    <property type="component" value="Unassembled WGS sequence"/>
</dbReference>
<gene>
    <name evidence="2" type="ORF">ACFSAV_04080</name>
</gene>
<feature type="domain" description="Gp5/Type VI secretion system Vgr protein OB-fold" evidence="1">
    <location>
        <begin position="12"/>
        <end position="80"/>
    </location>
</feature>
<organism evidence="2 3">
    <name type="scientific">Pasteurella oralis</name>
    <dbReference type="NCBI Taxonomy" id="1071947"/>
    <lineage>
        <taxon>Bacteria</taxon>
        <taxon>Pseudomonadati</taxon>
        <taxon>Pseudomonadota</taxon>
        <taxon>Gammaproteobacteria</taxon>
        <taxon>Pasteurellales</taxon>
        <taxon>Pasteurellaceae</taxon>
        <taxon>Pasteurella</taxon>
    </lineage>
</organism>
<dbReference type="InterPro" id="IPR013046">
    <property type="entry name" value="GpV/Gp45"/>
</dbReference>
<comment type="caution">
    <text evidence="2">The sequence shown here is derived from an EMBL/GenBank/DDBJ whole genome shotgun (WGS) entry which is preliminary data.</text>
</comment>